<feature type="compositionally biased region" description="Polar residues" evidence="1">
    <location>
        <begin position="31"/>
        <end position="40"/>
    </location>
</feature>
<evidence type="ECO:0000256" key="1">
    <source>
        <dbReference type="SAM" id="MobiDB-lite"/>
    </source>
</evidence>
<accession>B8APU8</accession>
<feature type="region of interest" description="Disordered" evidence="1">
    <location>
        <begin position="21"/>
        <end position="40"/>
    </location>
</feature>
<dbReference type="AlphaFoldDB" id="B8APU8"/>
<organism evidence="2 3">
    <name type="scientific">Oryza sativa subsp. indica</name>
    <name type="common">Rice</name>
    <dbReference type="NCBI Taxonomy" id="39946"/>
    <lineage>
        <taxon>Eukaryota</taxon>
        <taxon>Viridiplantae</taxon>
        <taxon>Streptophyta</taxon>
        <taxon>Embryophyta</taxon>
        <taxon>Tracheophyta</taxon>
        <taxon>Spermatophyta</taxon>
        <taxon>Magnoliopsida</taxon>
        <taxon>Liliopsida</taxon>
        <taxon>Poales</taxon>
        <taxon>Poaceae</taxon>
        <taxon>BOP clade</taxon>
        <taxon>Oryzoideae</taxon>
        <taxon>Oryzeae</taxon>
        <taxon>Oryzinae</taxon>
        <taxon>Oryza</taxon>
        <taxon>Oryza sativa</taxon>
    </lineage>
</organism>
<keyword evidence="3" id="KW-1185">Reference proteome</keyword>
<dbReference type="EMBL" id="CM000128">
    <property type="protein sequence ID" value="EEC75292.1"/>
    <property type="molecule type" value="Genomic_DNA"/>
</dbReference>
<proteinExistence type="predicted"/>
<protein>
    <submittedName>
        <fullName evidence="2">Uncharacterized protein</fullName>
    </submittedName>
</protein>
<feature type="region of interest" description="Disordered" evidence="1">
    <location>
        <begin position="80"/>
        <end position="120"/>
    </location>
</feature>
<evidence type="ECO:0000313" key="3">
    <source>
        <dbReference type="Proteomes" id="UP000007015"/>
    </source>
</evidence>
<reference evidence="2 3" key="1">
    <citation type="journal article" date="2005" name="PLoS Biol.">
        <title>The genomes of Oryza sativa: a history of duplications.</title>
        <authorList>
            <person name="Yu J."/>
            <person name="Wang J."/>
            <person name="Lin W."/>
            <person name="Li S."/>
            <person name="Li H."/>
            <person name="Zhou J."/>
            <person name="Ni P."/>
            <person name="Dong W."/>
            <person name="Hu S."/>
            <person name="Zeng C."/>
            <person name="Zhang J."/>
            <person name="Zhang Y."/>
            <person name="Li R."/>
            <person name="Xu Z."/>
            <person name="Li S."/>
            <person name="Li X."/>
            <person name="Zheng H."/>
            <person name="Cong L."/>
            <person name="Lin L."/>
            <person name="Yin J."/>
            <person name="Geng J."/>
            <person name="Li G."/>
            <person name="Shi J."/>
            <person name="Liu J."/>
            <person name="Lv H."/>
            <person name="Li J."/>
            <person name="Wang J."/>
            <person name="Deng Y."/>
            <person name="Ran L."/>
            <person name="Shi X."/>
            <person name="Wang X."/>
            <person name="Wu Q."/>
            <person name="Li C."/>
            <person name="Ren X."/>
            <person name="Wang J."/>
            <person name="Wang X."/>
            <person name="Li D."/>
            <person name="Liu D."/>
            <person name="Zhang X."/>
            <person name="Ji Z."/>
            <person name="Zhao W."/>
            <person name="Sun Y."/>
            <person name="Zhang Z."/>
            <person name="Bao J."/>
            <person name="Han Y."/>
            <person name="Dong L."/>
            <person name="Ji J."/>
            <person name="Chen P."/>
            <person name="Wu S."/>
            <person name="Liu J."/>
            <person name="Xiao Y."/>
            <person name="Bu D."/>
            <person name="Tan J."/>
            <person name="Yang L."/>
            <person name="Ye C."/>
            <person name="Zhang J."/>
            <person name="Xu J."/>
            <person name="Zhou Y."/>
            <person name="Yu Y."/>
            <person name="Zhang B."/>
            <person name="Zhuang S."/>
            <person name="Wei H."/>
            <person name="Liu B."/>
            <person name="Lei M."/>
            <person name="Yu H."/>
            <person name="Li Y."/>
            <person name="Xu H."/>
            <person name="Wei S."/>
            <person name="He X."/>
            <person name="Fang L."/>
            <person name="Zhang Z."/>
            <person name="Zhang Y."/>
            <person name="Huang X."/>
            <person name="Su Z."/>
            <person name="Tong W."/>
            <person name="Li J."/>
            <person name="Tong Z."/>
            <person name="Li S."/>
            <person name="Ye J."/>
            <person name="Wang L."/>
            <person name="Fang L."/>
            <person name="Lei T."/>
            <person name="Chen C."/>
            <person name="Chen H."/>
            <person name="Xu Z."/>
            <person name="Li H."/>
            <person name="Huang H."/>
            <person name="Zhang F."/>
            <person name="Xu H."/>
            <person name="Li N."/>
            <person name="Zhao C."/>
            <person name="Li S."/>
            <person name="Dong L."/>
            <person name="Huang Y."/>
            <person name="Li L."/>
            <person name="Xi Y."/>
            <person name="Qi Q."/>
            <person name="Li W."/>
            <person name="Zhang B."/>
            <person name="Hu W."/>
            <person name="Zhang Y."/>
            <person name="Tian X."/>
            <person name="Jiao Y."/>
            <person name="Liang X."/>
            <person name="Jin J."/>
            <person name="Gao L."/>
            <person name="Zheng W."/>
            <person name="Hao B."/>
            <person name="Liu S."/>
            <person name="Wang W."/>
            <person name="Yuan L."/>
            <person name="Cao M."/>
            <person name="McDermott J."/>
            <person name="Samudrala R."/>
            <person name="Wang J."/>
            <person name="Wong G.K."/>
            <person name="Yang H."/>
        </authorList>
    </citation>
    <scope>NUCLEOTIDE SEQUENCE [LARGE SCALE GENOMIC DNA]</scope>
    <source>
        <strain evidence="3">cv. 93-11</strain>
    </source>
</reference>
<dbReference type="Gramene" id="BGIOSGA010703-TA">
    <property type="protein sequence ID" value="BGIOSGA010703-PA"/>
    <property type="gene ID" value="BGIOSGA010703"/>
</dbReference>
<sequence length="279" mass="29117">MDSLLVSPRLRGAADAVRGCTFRGSGHDPSPASTPGHVSSVQTLPPLARHLGFEDMGGDPPLMARAAVLEEIFEALSPGGNPVGARLPSPPADGQSHAGPSAADGPPSSADRLSPPGSPVRSALIVGPALGVAHFDRVYVRRKESVPAPQVVELAPSPQPARRSPLGAVILGQASPLRPVMSQSQASRVPDGSAVDAFIVTISTPPPCSLLGTPPASVPVTRSRRRVELPRDFTPWRSPRLALQGDGARCHTISKVQRVTMKKLGIIEEEDEATQETAE</sequence>
<dbReference type="Proteomes" id="UP000007015">
    <property type="component" value="Chromosome 3"/>
</dbReference>
<evidence type="ECO:0000313" key="2">
    <source>
        <dbReference type="EMBL" id="EEC75292.1"/>
    </source>
</evidence>
<dbReference type="HOGENOM" id="CLU_998866_0_0_1"/>
<gene>
    <name evidence="2" type="ORF">OsI_11639</name>
</gene>
<name>B8APU8_ORYSI</name>